<evidence type="ECO:0000313" key="1">
    <source>
        <dbReference type="EMBL" id="MDW8550084.1"/>
    </source>
</evidence>
<dbReference type="PROSITE" id="PS51257">
    <property type="entry name" value="PROKAR_LIPOPROTEIN"/>
    <property type="match status" value="1"/>
</dbReference>
<proteinExistence type="predicted"/>
<gene>
    <name evidence="1" type="ORF">NG800_014250</name>
</gene>
<dbReference type="Proteomes" id="UP001204439">
    <property type="component" value="Unassembled WGS sequence"/>
</dbReference>
<evidence type="ECO:0000313" key="2">
    <source>
        <dbReference type="Proteomes" id="UP001204439"/>
    </source>
</evidence>
<keyword evidence="2" id="KW-1185">Reference proteome</keyword>
<sequence>MLKNFSLTVFTFLLVSCSGDIESYKLLKYSDSNKKYQIDVIEREYNENDSLVFEKKNLTIFDSKNRIININNSQFYFYNIHNKLTDEKSIYRRGWKTNILRHTYIYDKDGKLRFETFQINSQIDTTGIYKYNNFNQLIEIKNPNLIKKFSYQEKKISEEIEIIDDEISKKSIFTYDLKDNKIIDNWICNVSQKMKTYFKYNSKNKLISKRDSCITVFGNPNEFVEYLDQYFYDKNDSIIEKKMFGRVLSEKEFKIRSKTRYLYKKTVF</sequence>
<evidence type="ECO:0008006" key="3">
    <source>
        <dbReference type="Google" id="ProtNLM"/>
    </source>
</evidence>
<dbReference type="RefSeq" id="WP_063970175.1">
    <property type="nucleotide sequence ID" value="NZ_JAMXLT020000026.1"/>
</dbReference>
<accession>A0ABU4JK49</accession>
<name>A0ABU4JK49_9FLAO</name>
<comment type="caution">
    <text evidence="1">The sequence shown here is derived from an EMBL/GenBank/DDBJ whole genome shotgun (WGS) entry which is preliminary data.</text>
</comment>
<organism evidence="1 2">
    <name type="scientific">Epilithonimonas ginsengisoli</name>
    <dbReference type="NCBI Taxonomy" id="1245592"/>
    <lineage>
        <taxon>Bacteria</taxon>
        <taxon>Pseudomonadati</taxon>
        <taxon>Bacteroidota</taxon>
        <taxon>Flavobacteriia</taxon>
        <taxon>Flavobacteriales</taxon>
        <taxon>Weeksellaceae</taxon>
        <taxon>Chryseobacterium group</taxon>
        <taxon>Epilithonimonas</taxon>
    </lineage>
</organism>
<dbReference type="EMBL" id="JAMXLT020000026">
    <property type="protein sequence ID" value="MDW8550084.1"/>
    <property type="molecule type" value="Genomic_DNA"/>
</dbReference>
<protein>
    <recommendedName>
        <fullName evidence="3">DUF4595 domain-containing protein</fullName>
    </recommendedName>
</protein>
<reference evidence="1 2" key="1">
    <citation type="submission" date="2023-11" db="EMBL/GenBank/DDBJ databases">
        <title>First isolation, identification, and characterization of non-pathogenic Epilithonimonas ginsengisoli isolated from diseased farmed rainbow trout (Oncorhynchus mykiss) in Chile.</title>
        <authorList>
            <person name="Miranda C.D."/>
            <person name="Irgang R."/>
            <person name="Concha C."/>
            <person name="Rojas R."/>
            <person name="Avendano R."/>
        </authorList>
    </citation>
    <scope>NUCLEOTIDE SEQUENCE [LARGE SCALE GENOMIC DNA]</scope>
    <source>
        <strain evidence="1 2">FP99</strain>
    </source>
</reference>